<dbReference type="Pfam" id="PF13349">
    <property type="entry name" value="DUF4097"/>
    <property type="match status" value="1"/>
</dbReference>
<dbReference type="InterPro" id="IPR025164">
    <property type="entry name" value="Toastrack_DUF4097"/>
</dbReference>
<protein>
    <recommendedName>
        <fullName evidence="2">DUF4097 domain-containing protein</fullName>
    </recommendedName>
</protein>
<name>A0A099W4A0_9LIST</name>
<organism evidence="3 4">
    <name type="scientific">Listeria booriae</name>
    <dbReference type="NCBI Taxonomy" id="1552123"/>
    <lineage>
        <taxon>Bacteria</taxon>
        <taxon>Bacillati</taxon>
        <taxon>Bacillota</taxon>
        <taxon>Bacilli</taxon>
        <taxon>Bacillales</taxon>
        <taxon>Listeriaceae</taxon>
        <taxon>Listeria</taxon>
    </lineage>
</organism>
<comment type="caution">
    <text evidence="3">The sequence shown here is derived from an EMBL/GenBank/DDBJ whole genome shotgun (WGS) entry which is preliminary data.</text>
</comment>
<feature type="region of interest" description="Disordered" evidence="1">
    <location>
        <begin position="318"/>
        <end position="343"/>
    </location>
</feature>
<keyword evidence="4" id="KW-1185">Reference proteome</keyword>
<dbReference type="EMBL" id="JNFA01000025">
    <property type="protein sequence ID" value="KGL39847.1"/>
    <property type="molecule type" value="Genomic_DNA"/>
</dbReference>
<dbReference type="OrthoDB" id="2359834at2"/>
<dbReference type="STRING" id="1552123.EP57_12360"/>
<reference evidence="3 4" key="1">
    <citation type="submission" date="2014-05" db="EMBL/GenBank/DDBJ databases">
        <title>Novel Listeriaceae from food processing environments.</title>
        <authorList>
            <person name="den Bakker H.C."/>
        </authorList>
    </citation>
    <scope>NUCLEOTIDE SEQUENCE [LARGE SCALE GENOMIC DNA]</scope>
    <source>
        <strain evidence="3 4">FSL A5-0281</strain>
    </source>
</reference>
<evidence type="ECO:0000259" key="2">
    <source>
        <dbReference type="Pfam" id="PF13349"/>
    </source>
</evidence>
<dbReference type="PANTHER" id="PTHR34094">
    <property type="match status" value="1"/>
</dbReference>
<feature type="compositionally biased region" description="Polar residues" evidence="1">
    <location>
        <begin position="333"/>
        <end position="343"/>
    </location>
</feature>
<dbReference type="RefSeq" id="WP_052167669.1">
    <property type="nucleotide sequence ID" value="NZ_CBCSHQ010000021.1"/>
</dbReference>
<proteinExistence type="predicted"/>
<dbReference type="PANTHER" id="PTHR34094:SF1">
    <property type="entry name" value="PROTEIN FAM185A"/>
    <property type="match status" value="1"/>
</dbReference>
<feature type="domain" description="DUF4097" evidence="2">
    <location>
        <begin position="60"/>
        <end position="241"/>
    </location>
</feature>
<evidence type="ECO:0000256" key="1">
    <source>
        <dbReference type="SAM" id="MobiDB-lite"/>
    </source>
</evidence>
<dbReference type="eggNOG" id="COG3595">
    <property type="taxonomic scope" value="Bacteria"/>
</dbReference>
<accession>A0A099W4A0</accession>
<dbReference type="Proteomes" id="UP000029844">
    <property type="component" value="Unassembled WGS sequence"/>
</dbReference>
<evidence type="ECO:0000313" key="3">
    <source>
        <dbReference type="EMBL" id="KGL39847.1"/>
    </source>
</evidence>
<evidence type="ECO:0000313" key="4">
    <source>
        <dbReference type="Proteomes" id="UP000029844"/>
    </source>
</evidence>
<gene>
    <name evidence="3" type="ORF">EP57_12360</name>
</gene>
<dbReference type="AlphaFoldDB" id="A0A099W4A0"/>
<dbReference type="GeneID" id="58719025"/>
<sequence length="343" mass="36613">MFKNKVKLLIIGAILLVIGGIGVAFTFNSNNVVDRGTAYNREWKLADGDISLIKLMGDEDLQVSVAESTNGKNYVTMSGSLSKDTIKRLDNSVKENQDSLTINVENKQEWMSFLDFKIYGEQQVTIYLTKDAKLAQLESNLNSSDLMIQGVVADNVTLTSGSGSIEAADLKAKSIKAKNNSGDIELRSIAGNVDVTNSSGESDVLGMKGDNLNVSSNSGDIEVKQVKVNTAMFKNSSGSIDGEQVEGVVKAENNSGDVDLSDLSDETTVTNSSGETDLSFLDVKANVAVNADSGDVSIEIPSTFDGFLDLRSNSGDIKAPNSKPSSDRVIKVRTSSGNIKVEQ</sequence>